<dbReference type="AlphaFoldDB" id="A0A1T4Y861"/>
<dbReference type="Pfam" id="PF00528">
    <property type="entry name" value="BPD_transp_1"/>
    <property type="match status" value="1"/>
</dbReference>
<reference evidence="9 10" key="1">
    <citation type="submission" date="2017-02" db="EMBL/GenBank/DDBJ databases">
        <authorList>
            <person name="Peterson S.W."/>
        </authorList>
    </citation>
    <scope>NUCLEOTIDE SEQUENCE [LARGE SCALE GENOMIC DNA]</scope>
    <source>
        <strain evidence="9 10">ATCC 27749</strain>
    </source>
</reference>
<keyword evidence="4 7" id="KW-0812">Transmembrane</keyword>
<keyword evidence="9" id="KW-0762">Sugar transport</keyword>
<dbReference type="STRING" id="745368.SAMN02745178_02821"/>
<keyword evidence="10" id="KW-1185">Reference proteome</keyword>
<accession>A0A1T4Y861</accession>
<evidence type="ECO:0000256" key="7">
    <source>
        <dbReference type="RuleBase" id="RU363032"/>
    </source>
</evidence>
<evidence type="ECO:0000313" key="9">
    <source>
        <dbReference type="EMBL" id="SKA97708.1"/>
    </source>
</evidence>
<keyword evidence="6 7" id="KW-0472">Membrane</keyword>
<evidence type="ECO:0000256" key="1">
    <source>
        <dbReference type="ARBA" id="ARBA00004651"/>
    </source>
</evidence>
<comment type="similarity">
    <text evidence="7">Belongs to the binding-protein-dependent transport system permease family.</text>
</comment>
<feature type="transmembrane region" description="Helical" evidence="7">
    <location>
        <begin position="12"/>
        <end position="35"/>
    </location>
</feature>
<feature type="transmembrane region" description="Helical" evidence="7">
    <location>
        <begin position="200"/>
        <end position="222"/>
    </location>
</feature>
<dbReference type="GO" id="GO:0055085">
    <property type="term" value="P:transmembrane transport"/>
    <property type="evidence" value="ECO:0007669"/>
    <property type="project" value="InterPro"/>
</dbReference>
<dbReference type="Gene3D" id="1.10.3720.10">
    <property type="entry name" value="MetI-like"/>
    <property type="match status" value="1"/>
</dbReference>
<name>A0A1T4Y861_9FIRM</name>
<evidence type="ECO:0000256" key="6">
    <source>
        <dbReference type="ARBA" id="ARBA00023136"/>
    </source>
</evidence>
<feature type="transmembrane region" description="Helical" evidence="7">
    <location>
        <begin position="263"/>
        <end position="284"/>
    </location>
</feature>
<keyword evidence="3" id="KW-1003">Cell membrane</keyword>
<evidence type="ECO:0000313" key="10">
    <source>
        <dbReference type="Proteomes" id="UP000190286"/>
    </source>
</evidence>
<evidence type="ECO:0000256" key="3">
    <source>
        <dbReference type="ARBA" id="ARBA00022475"/>
    </source>
</evidence>
<dbReference type="GO" id="GO:0005886">
    <property type="term" value="C:plasma membrane"/>
    <property type="evidence" value="ECO:0007669"/>
    <property type="project" value="UniProtKB-SubCell"/>
</dbReference>
<keyword evidence="2 7" id="KW-0813">Transport</keyword>
<evidence type="ECO:0000256" key="4">
    <source>
        <dbReference type="ARBA" id="ARBA00022692"/>
    </source>
</evidence>
<dbReference type="SUPFAM" id="SSF161098">
    <property type="entry name" value="MetI-like"/>
    <property type="match status" value="1"/>
</dbReference>
<sequence>MKSTSKLGRDGSFWGLVMVAPTIIGLMLLNIIPFFQTIYMSFSKTKAFGAYQFCGLENYLEMFRNVEFWKANWNSLYFCILTVPVGVFLALIVAVLLNANIKGKTAFRAIFFLPMVVAPAAVAMVWKWIFNAEYGILNQVLGTNIRWLTNPGIVLVTCAIVSIWSSIGYDAVLLLSGIQNISRSLYEAAELDGASKIRQFFSITLPMVSPTLFVVLIMRLMASLKVYDLIYMMVEQTNPALTSAQSLMYLFYRESFVAGNKGYASAIVVWTVLLIGLVTMVQFIGQKKWVNYEV</sequence>
<organism evidence="9 10">
    <name type="scientific">Gemmiger formicilis</name>
    <dbReference type="NCBI Taxonomy" id="745368"/>
    <lineage>
        <taxon>Bacteria</taxon>
        <taxon>Bacillati</taxon>
        <taxon>Bacillota</taxon>
        <taxon>Clostridia</taxon>
        <taxon>Eubacteriales</taxon>
        <taxon>Gemmiger</taxon>
    </lineage>
</organism>
<comment type="subcellular location">
    <subcellularLocation>
        <location evidence="1 7">Cell membrane</location>
        <topology evidence="1 7">Multi-pass membrane protein</topology>
    </subcellularLocation>
</comment>
<dbReference type="GeneID" id="93339236"/>
<dbReference type="Proteomes" id="UP000190286">
    <property type="component" value="Unassembled WGS sequence"/>
</dbReference>
<feature type="transmembrane region" description="Helical" evidence="7">
    <location>
        <begin position="75"/>
        <end position="97"/>
    </location>
</feature>
<dbReference type="EMBL" id="FUYF01000046">
    <property type="protein sequence ID" value="SKA97708.1"/>
    <property type="molecule type" value="Genomic_DNA"/>
</dbReference>
<protein>
    <submittedName>
        <fullName evidence="9">Multiple sugar transport system permease protein</fullName>
    </submittedName>
</protein>
<evidence type="ECO:0000256" key="2">
    <source>
        <dbReference type="ARBA" id="ARBA00022448"/>
    </source>
</evidence>
<evidence type="ECO:0000259" key="8">
    <source>
        <dbReference type="PROSITE" id="PS50928"/>
    </source>
</evidence>
<proteinExistence type="inferred from homology"/>
<dbReference type="InterPro" id="IPR035906">
    <property type="entry name" value="MetI-like_sf"/>
</dbReference>
<dbReference type="PANTHER" id="PTHR30193">
    <property type="entry name" value="ABC TRANSPORTER PERMEASE PROTEIN"/>
    <property type="match status" value="1"/>
</dbReference>
<dbReference type="InterPro" id="IPR000515">
    <property type="entry name" value="MetI-like"/>
</dbReference>
<dbReference type="PROSITE" id="PS50928">
    <property type="entry name" value="ABC_TM1"/>
    <property type="match status" value="1"/>
</dbReference>
<dbReference type="OrthoDB" id="367897at2"/>
<dbReference type="CDD" id="cd06261">
    <property type="entry name" value="TM_PBP2"/>
    <property type="match status" value="1"/>
</dbReference>
<evidence type="ECO:0000256" key="5">
    <source>
        <dbReference type="ARBA" id="ARBA00022989"/>
    </source>
</evidence>
<keyword evidence="5 7" id="KW-1133">Transmembrane helix</keyword>
<gene>
    <name evidence="9" type="ORF">SAMN02745178_02821</name>
</gene>
<feature type="transmembrane region" description="Helical" evidence="7">
    <location>
        <begin position="150"/>
        <end position="175"/>
    </location>
</feature>
<feature type="transmembrane region" description="Helical" evidence="7">
    <location>
        <begin position="109"/>
        <end position="130"/>
    </location>
</feature>
<dbReference type="InterPro" id="IPR051393">
    <property type="entry name" value="ABC_transporter_permease"/>
</dbReference>
<dbReference type="RefSeq" id="WP_078785604.1">
    <property type="nucleotide sequence ID" value="NZ_FUYF01000046.1"/>
</dbReference>
<dbReference type="PANTHER" id="PTHR30193:SF37">
    <property type="entry name" value="INNER MEMBRANE ABC TRANSPORTER PERMEASE PROTEIN YCJO"/>
    <property type="match status" value="1"/>
</dbReference>
<feature type="domain" description="ABC transmembrane type-1" evidence="8">
    <location>
        <begin position="72"/>
        <end position="282"/>
    </location>
</feature>